<reference evidence="1 2" key="1">
    <citation type="journal article" date="2012" name="J. Bacteriol.">
        <title>Complete Genome Sequence of Mycobacterium vaccae Type Strain ATCC 25954.</title>
        <authorList>
            <person name="Ho Y.S."/>
            <person name="Adroub S.A."/>
            <person name="Abadi M."/>
            <person name="Al Alwan B."/>
            <person name="Alkhateeb R."/>
            <person name="Gao G."/>
            <person name="Ragab A."/>
            <person name="Ali S."/>
            <person name="van Soolingen D."/>
            <person name="Bitter W."/>
            <person name="Pain A."/>
            <person name="Abdallah A.M."/>
        </authorList>
    </citation>
    <scope>NUCLEOTIDE SEQUENCE [LARGE SCALE GENOMIC DNA]</scope>
    <source>
        <strain evidence="1 2">ATCC 25954</strain>
    </source>
</reference>
<dbReference type="AlphaFoldDB" id="K0UWL1"/>
<keyword evidence="2" id="KW-1185">Reference proteome</keyword>
<dbReference type="EMBL" id="ALQA01000049">
    <property type="protein sequence ID" value="EJZ06968.1"/>
    <property type="molecule type" value="Genomic_DNA"/>
</dbReference>
<dbReference type="RefSeq" id="WP_003930241.1">
    <property type="nucleotide sequence ID" value="NZ_JH814689.1"/>
</dbReference>
<evidence type="ECO:0000313" key="1">
    <source>
        <dbReference type="EMBL" id="EJZ06968.1"/>
    </source>
</evidence>
<dbReference type="HOGENOM" id="CLU_521601_0_0_11"/>
<gene>
    <name evidence="1" type="ORF">MVAC_20108</name>
</gene>
<dbReference type="eggNOG" id="COG0367">
    <property type="taxonomic scope" value="Bacteria"/>
</dbReference>
<comment type="caution">
    <text evidence="1">The sequence shown here is derived from an EMBL/GenBank/DDBJ whole genome shotgun (WGS) entry which is preliminary data.</text>
</comment>
<dbReference type="Proteomes" id="UP000006072">
    <property type="component" value="Unassembled WGS sequence"/>
</dbReference>
<dbReference type="PATRIC" id="fig|1194972.3.peg.4006"/>
<organism evidence="1 2">
    <name type="scientific">Mycolicibacterium vaccae ATCC 25954</name>
    <dbReference type="NCBI Taxonomy" id="1194972"/>
    <lineage>
        <taxon>Bacteria</taxon>
        <taxon>Bacillati</taxon>
        <taxon>Actinomycetota</taxon>
        <taxon>Actinomycetes</taxon>
        <taxon>Mycobacteriales</taxon>
        <taxon>Mycobacteriaceae</taxon>
        <taxon>Mycolicibacterium</taxon>
    </lineage>
</organism>
<name>K0UWL1_MYCVA</name>
<accession>K0UWL1</accession>
<sequence>MRLSVTCEPSLPPLAWCVRLRRGDAELLCGTSVEVRDDAFFEGAWAGDAHSFEFADAVDVFGSGGRIAGDDLIVVPPSHTLERIQYIKRGAEILISNSLVFLLTAARAELDPHHPGYATDFAGIIHHGIREFDTVIPIRFAGDSGPGGGEAHLVYVHNVRFHHDGRISFLDKTSGRPYETYDEYVAQLAGVLEQTVHNAAAPCRSVTYSPLASISSGYDSPAVAALARRVGCVKAFTFTHARTRAGHQEDDSGKPIAAALGYELKEFDRMAYRDAGEFPEAEFLATGMSGEDLNMAGLDAEVGRTVFFSGHYGGRVWDLHTYPDELLRRGDMSGASLNEFRLRVDFVHVPAPFIGARRHPKLLEIARSDEMKAWSTGTDYDRPVPRRIAEDAGVPRGDFGHRKRATTALLHVPGDSAWTVRTRDAVRDYVRAQRLPLRTRLSYALDAAAESSRSFTYRVLRRLNLLRLAPALATRPLEIHSHTHLGPLPTLWAIECINPRYQAAVETWRETLSAPPAAAG</sequence>
<evidence type="ECO:0008006" key="3">
    <source>
        <dbReference type="Google" id="ProtNLM"/>
    </source>
</evidence>
<evidence type="ECO:0000313" key="2">
    <source>
        <dbReference type="Proteomes" id="UP000006072"/>
    </source>
</evidence>
<protein>
    <recommendedName>
        <fullName evidence="3">Asparagine synthetase domain-containing protein</fullName>
    </recommendedName>
</protein>
<dbReference type="SUPFAM" id="SSF52402">
    <property type="entry name" value="Adenine nucleotide alpha hydrolases-like"/>
    <property type="match status" value="1"/>
</dbReference>
<proteinExistence type="predicted"/>